<accession>A0ABX8BAN0</accession>
<dbReference type="Gene3D" id="3.90.1150.140">
    <property type="match status" value="1"/>
</dbReference>
<protein>
    <submittedName>
        <fullName evidence="3">DUF1343 domain-containing protein</fullName>
    </submittedName>
</protein>
<dbReference type="InterPro" id="IPR048503">
    <property type="entry name" value="NamZ_C"/>
</dbReference>
<reference evidence="3 4" key="1">
    <citation type="submission" date="2021-03" db="EMBL/GenBank/DDBJ databases">
        <title>Genomic and phenotypic characterization of Chloracidobacterium isolates provides evidence for multiple species.</title>
        <authorList>
            <person name="Saini M.K."/>
            <person name="Costas A.M.G."/>
            <person name="Tank M."/>
            <person name="Bryant D.A."/>
        </authorList>
    </citation>
    <scope>NUCLEOTIDE SEQUENCE [LARGE SCALE GENOMIC DNA]</scope>
    <source>
        <strain evidence="3 4">BV2-C</strain>
    </source>
</reference>
<name>A0ABX8BAN0_9BACT</name>
<evidence type="ECO:0000259" key="1">
    <source>
        <dbReference type="Pfam" id="PF07075"/>
    </source>
</evidence>
<dbReference type="PIRSF" id="PIRSF016719">
    <property type="entry name" value="UCP016719"/>
    <property type="match status" value="1"/>
</dbReference>
<keyword evidence="4" id="KW-1185">Reference proteome</keyword>
<dbReference type="PANTHER" id="PTHR42915">
    <property type="entry name" value="HYPOTHETICAL 460 KDA PROTEIN IN FEUA-SIGW INTERGENIC REGION [PRECURSOR]"/>
    <property type="match status" value="1"/>
</dbReference>
<proteinExistence type="predicted"/>
<dbReference type="PANTHER" id="PTHR42915:SF1">
    <property type="entry name" value="PEPTIDOGLYCAN BETA-N-ACETYLMURAMIDASE NAMZ"/>
    <property type="match status" value="1"/>
</dbReference>
<feature type="domain" description="Peptidoglycan beta-N-acetylmuramidase NamZ N-terminal" evidence="1">
    <location>
        <begin position="21"/>
        <end position="224"/>
    </location>
</feature>
<dbReference type="Pfam" id="PF20732">
    <property type="entry name" value="NamZ_C"/>
    <property type="match status" value="1"/>
</dbReference>
<dbReference type="InterPro" id="IPR008302">
    <property type="entry name" value="NamZ"/>
</dbReference>
<sequence length="393" mass="44287">MQTGLDRFFTDYLDLVRNRRVGLICSPASVDVVYRHAADLFAACPAFRLTALFGPQHGIRGETQDNMIEWEGWARDARLGVPVYSLYGKTRQPTPAMLADVDVLVFDVPDVGTRVYTFIWTMALAMQAAKAQGIPFIVLDRPNPIGGLDIEGAVLERDWASFVGMYPLPMRHAMTVGELARMFNETEAIGCELHVVPLAGWSRPQWFDTTWLPWVMPSPNMPTLDTATVYPGMVLLEGTVLSEGRGTTRPFEIFGAPFIDPYDLAAALEPLQLPGVHLRPMWFQPTFNKFTGQLCGGLQLHVQNRATFRSYRTAVEILKAIRRLYPREPLWSQPPYEYVFDKVPFDVIAGQPRLRAAIEADADWADIAQADEPALTDFCRRRADYLLYEPRSA</sequence>
<dbReference type="EMBL" id="CP072648">
    <property type="protein sequence ID" value="QUW03998.1"/>
    <property type="molecule type" value="Genomic_DNA"/>
</dbReference>
<feature type="domain" description="Peptidoglycan beta-N-acetylmuramidase NamZ C-terminal" evidence="2">
    <location>
        <begin position="229"/>
        <end position="388"/>
    </location>
</feature>
<dbReference type="InterPro" id="IPR048502">
    <property type="entry name" value="NamZ_N"/>
</dbReference>
<evidence type="ECO:0000313" key="3">
    <source>
        <dbReference type="EMBL" id="QUW03998.1"/>
    </source>
</evidence>
<gene>
    <name evidence="3" type="ORF">J8C06_10030</name>
</gene>
<evidence type="ECO:0000313" key="4">
    <source>
        <dbReference type="Proteomes" id="UP000676506"/>
    </source>
</evidence>
<evidence type="ECO:0000259" key="2">
    <source>
        <dbReference type="Pfam" id="PF20732"/>
    </source>
</evidence>
<dbReference type="Pfam" id="PF07075">
    <property type="entry name" value="NamZ_N"/>
    <property type="match status" value="1"/>
</dbReference>
<dbReference type="Gene3D" id="3.40.50.12170">
    <property type="entry name" value="Uncharacterised protein PF07075, DUF1343"/>
    <property type="match status" value="1"/>
</dbReference>
<organism evidence="3 4">
    <name type="scientific">Chloracidobacterium validum</name>
    <dbReference type="NCBI Taxonomy" id="2821543"/>
    <lineage>
        <taxon>Bacteria</taxon>
        <taxon>Pseudomonadati</taxon>
        <taxon>Acidobacteriota</taxon>
        <taxon>Terriglobia</taxon>
        <taxon>Terriglobales</taxon>
        <taxon>Acidobacteriaceae</taxon>
        <taxon>Chloracidobacterium</taxon>
    </lineage>
</organism>
<dbReference type="Proteomes" id="UP000676506">
    <property type="component" value="Chromosome 1"/>
</dbReference>